<keyword evidence="3" id="KW-0493">Microtubule</keyword>
<evidence type="ECO:0000256" key="7">
    <source>
        <dbReference type="ARBA" id="ARBA00023235"/>
    </source>
</evidence>
<comment type="similarity">
    <text evidence="8">Belongs to the AAA ATPase family.</text>
</comment>
<feature type="compositionally biased region" description="Low complexity" evidence="9">
    <location>
        <begin position="93"/>
        <end position="111"/>
    </location>
</feature>
<dbReference type="PANTHER" id="PTHR23074:SF78">
    <property type="entry name" value="KATANIN P60 ATPASE-CONTAINING SUBUNIT A-LIKE 2"/>
    <property type="match status" value="1"/>
</dbReference>
<evidence type="ECO:0000313" key="12">
    <source>
        <dbReference type="Proteomes" id="UP001148838"/>
    </source>
</evidence>
<evidence type="ECO:0000256" key="6">
    <source>
        <dbReference type="ARBA" id="ARBA00023212"/>
    </source>
</evidence>
<dbReference type="Pfam" id="PF17862">
    <property type="entry name" value="AAA_lid_3"/>
    <property type="match status" value="1"/>
</dbReference>
<proteinExistence type="inferred from homology"/>
<gene>
    <name evidence="11" type="ORF">ANN_12233</name>
</gene>
<feature type="compositionally biased region" description="Polar residues" evidence="9">
    <location>
        <begin position="126"/>
        <end position="142"/>
    </location>
</feature>
<comment type="caution">
    <text evidence="11">The sequence shown here is derived from an EMBL/GenBank/DDBJ whole genome shotgun (WGS) entry which is preliminary data.</text>
</comment>
<organism evidence="11 12">
    <name type="scientific">Periplaneta americana</name>
    <name type="common">American cockroach</name>
    <name type="synonym">Blatta americana</name>
    <dbReference type="NCBI Taxonomy" id="6978"/>
    <lineage>
        <taxon>Eukaryota</taxon>
        <taxon>Metazoa</taxon>
        <taxon>Ecdysozoa</taxon>
        <taxon>Arthropoda</taxon>
        <taxon>Hexapoda</taxon>
        <taxon>Insecta</taxon>
        <taxon>Pterygota</taxon>
        <taxon>Neoptera</taxon>
        <taxon>Polyneoptera</taxon>
        <taxon>Dictyoptera</taxon>
        <taxon>Blattodea</taxon>
        <taxon>Blattoidea</taxon>
        <taxon>Blattidae</taxon>
        <taxon>Blattinae</taxon>
        <taxon>Periplaneta</taxon>
    </lineage>
</organism>
<dbReference type="InterPro" id="IPR041569">
    <property type="entry name" value="AAA_lid_3"/>
</dbReference>
<feature type="region of interest" description="Disordered" evidence="9">
    <location>
        <begin position="77"/>
        <end position="111"/>
    </location>
</feature>
<keyword evidence="2" id="KW-0963">Cytoplasm</keyword>
<evidence type="ECO:0000256" key="2">
    <source>
        <dbReference type="ARBA" id="ARBA00022490"/>
    </source>
</evidence>
<keyword evidence="12" id="KW-1185">Reference proteome</keyword>
<dbReference type="InterPro" id="IPR003959">
    <property type="entry name" value="ATPase_AAA_core"/>
</dbReference>
<feature type="non-terminal residue" evidence="11">
    <location>
        <position position="1"/>
    </location>
</feature>
<keyword evidence="4 8" id="KW-0547">Nucleotide-binding</keyword>
<keyword evidence="5 8" id="KW-0067">ATP-binding</keyword>
<dbReference type="SUPFAM" id="SSF52540">
    <property type="entry name" value="P-loop containing nucleoside triphosphate hydrolases"/>
    <property type="match status" value="1"/>
</dbReference>
<keyword evidence="6" id="KW-0206">Cytoskeleton</keyword>
<evidence type="ECO:0000256" key="5">
    <source>
        <dbReference type="ARBA" id="ARBA00022840"/>
    </source>
</evidence>
<evidence type="ECO:0000256" key="9">
    <source>
        <dbReference type="SAM" id="MobiDB-lite"/>
    </source>
</evidence>
<dbReference type="InterPro" id="IPR003593">
    <property type="entry name" value="AAA+_ATPase"/>
</dbReference>
<evidence type="ECO:0000259" key="10">
    <source>
        <dbReference type="SMART" id="SM00382"/>
    </source>
</evidence>
<evidence type="ECO:0000256" key="4">
    <source>
        <dbReference type="ARBA" id="ARBA00022741"/>
    </source>
</evidence>
<name>A0ABQ8TH01_PERAM</name>
<evidence type="ECO:0000313" key="11">
    <source>
        <dbReference type="EMBL" id="KAJ4445553.1"/>
    </source>
</evidence>
<feature type="domain" description="AAA+ ATPase" evidence="10">
    <location>
        <begin position="214"/>
        <end position="350"/>
    </location>
</feature>
<dbReference type="InterPro" id="IPR003960">
    <property type="entry name" value="ATPase_AAA_CS"/>
</dbReference>
<sequence>FYETAQSFSNEAHLSNQYEVCDNIDLSTIVQDFETYYYVRFQKYPKICKKVVSEENKKTIWKKPVLAEKIHHTTKVRRNSIQNGENKLQVPASKSSQKTSSNNSQKSFKSNNSLPELDLIVLPLTSGDSSKGNNAQNDTQENGSEKFLKPLSGCHIYNAEWKEFAEIISKEICVNDLNVHWNDIMGLDEAKRLLKEAVVYPTKYPELFSGVLAPWKSLLLYGPPGTGKTLLAKAVATESRTTFFNIAVSSIISKWRGDSEKLVRVMFELARYHAPSTIFLDELDALASHRDTCGTHEGSRRLKAELFIQLDGLTHSEDRVFLLATSNLPWELDTAILRRLEKRILVDLPNTEARRSMIEHYLPPVVTKGPSLLSKLDYELLAHESAGYSGSDIKLVCKETAMNAVREAFSVLETHKDDENLTNLKLKVINTEDLQNALRSTKPSAAHLAPRYHKWHQEFGST</sequence>
<dbReference type="InterPro" id="IPR027417">
    <property type="entry name" value="P-loop_NTPase"/>
</dbReference>
<reference evidence="11 12" key="1">
    <citation type="journal article" date="2022" name="Allergy">
        <title>Genome assembly and annotation of Periplaneta americana reveal a comprehensive cockroach allergen profile.</title>
        <authorList>
            <person name="Wang L."/>
            <person name="Xiong Q."/>
            <person name="Saelim N."/>
            <person name="Wang L."/>
            <person name="Nong W."/>
            <person name="Wan A.T."/>
            <person name="Shi M."/>
            <person name="Liu X."/>
            <person name="Cao Q."/>
            <person name="Hui J.H.L."/>
            <person name="Sookrung N."/>
            <person name="Leung T.F."/>
            <person name="Tungtrongchitr A."/>
            <person name="Tsui S.K.W."/>
        </authorList>
    </citation>
    <scope>NUCLEOTIDE SEQUENCE [LARGE SCALE GENOMIC DNA]</scope>
    <source>
        <strain evidence="11">PWHHKU_190912</strain>
    </source>
</reference>
<keyword evidence="7" id="KW-0413">Isomerase</keyword>
<evidence type="ECO:0000256" key="8">
    <source>
        <dbReference type="RuleBase" id="RU003651"/>
    </source>
</evidence>
<dbReference type="Pfam" id="PF00004">
    <property type="entry name" value="AAA"/>
    <property type="match status" value="1"/>
</dbReference>
<evidence type="ECO:0000256" key="3">
    <source>
        <dbReference type="ARBA" id="ARBA00022701"/>
    </source>
</evidence>
<dbReference type="Proteomes" id="UP001148838">
    <property type="component" value="Unassembled WGS sequence"/>
</dbReference>
<evidence type="ECO:0000256" key="1">
    <source>
        <dbReference type="ARBA" id="ARBA00004647"/>
    </source>
</evidence>
<comment type="subcellular location">
    <subcellularLocation>
        <location evidence="1">Cytoplasm</location>
        <location evidence="1">Cytoskeleton</location>
        <location evidence="1">Spindle pole</location>
    </subcellularLocation>
</comment>
<feature type="region of interest" description="Disordered" evidence="9">
    <location>
        <begin position="126"/>
        <end position="146"/>
    </location>
</feature>
<dbReference type="CDD" id="cd19509">
    <property type="entry name" value="RecA-like_VPS4-like"/>
    <property type="match status" value="1"/>
</dbReference>
<dbReference type="EMBL" id="JAJSOF020000009">
    <property type="protein sequence ID" value="KAJ4445553.1"/>
    <property type="molecule type" value="Genomic_DNA"/>
</dbReference>
<accession>A0ABQ8TH01</accession>
<dbReference type="Gene3D" id="1.10.8.60">
    <property type="match status" value="1"/>
</dbReference>
<dbReference type="Gene3D" id="3.40.50.300">
    <property type="entry name" value="P-loop containing nucleotide triphosphate hydrolases"/>
    <property type="match status" value="1"/>
</dbReference>
<dbReference type="InterPro" id="IPR050304">
    <property type="entry name" value="MT-severing_AAA_ATPase"/>
</dbReference>
<dbReference type="SMART" id="SM00382">
    <property type="entry name" value="AAA"/>
    <property type="match status" value="1"/>
</dbReference>
<dbReference type="PROSITE" id="PS00674">
    <property type="entry name" value="AAA"/>
    <property type="match status" value="1"/>
</dbReference>
<dbReference type="PANTHER" id="PTHR23074">
    <property type="entry name" value="AAA DOMAIN-CONTAINING"/>
    <property type="match status" value="1"/>
</dbReference>
<protein>
    <recommendedName>
        <fullName evidence="10">AAA+ ATPase domain-containing protein</fullName>
    </recommendedName>
</protein>